<evidence type="ECO:0000313" key="2">
    <source>
        <dbReference type="EMBL" id="CAD6267581.1"/>
    </source>
</evidence>
<dbReference type="PANTHER" id="PTHR33115">
    <property type="entry name" value="ARM REPEAT SUPERFAMILY PROTEIN"/>
    <property type="match status" value="1"/>
</dbReference>
<organism evidence="2 3">
    <name type="scientific">Miscanthus lutarioriparius</name>
    <dbReference type="NCBI Taxonomy" id="422564"/>
    <lineage>
        <taxon>Eukaryota</taxon>
        <taxon>Viridiplantae</taxon>
        <taxon>Streptophyta</taxon>
        <taxon>Embryophyta</taxon>
        <taxon>Tracheophyta</taxon>
        <taxon>Spermatophyta</taxon>
        <taxon>Magnoliopsida</taxon>
        <taxon>Liliopsida</taxon>
        <taxon>Poales</taxon>
        <taxon>Poaceae</taxon>
        <taxon>PACMAD clade</taxon>
        <taxon>Panicoideae</taxon>
        <taxon>Andropogonodae</taxon>
        <taxon>Andropogoneae</taxon>
        <taxon>Saccharinae</taxon>
        <taxon>Miscanthus</taxon>
    </lineage>
</organism>
<dbReference type="OrthoDB" id="613213at2759"/>
<evidence type="ECO:0000256" key="1">
    <source>
        <dbReference type="SAM" id="MobiDB-lite"/>
    </source>
</evidence>
<feature type="region of interest" description="Disordered" evidence="1">
    <location>
        <begin position="387"/>
        <end position="424"/>
    </location>
</feature>
<dbReference type="EMBL" id="CAJGYO010000014">
    <property type="protein sequence ID" value="CAD6267581.1"/>
    <property type="molecule type" value="Genomic_DNA"/>
</dbReference>
<sequence>MVQRLVETFGPTSPYSTEIRVGAAGIVATVAGSIRLDQFPDQGMMMIECISSLLDTFEEYSWRPEGHRRHTDLPKEYERDWLLDEQDFFLVVYNDSYKIPSCTRAADCNGNPLQGYKSLVVQGLLILQKLAINENNCRVISNTEGLLSKTMSHLTSDKLHRDHHDEWSIIAEESLEFMNRLMATLGGTETTKLTTSEISSNSQATIFRTLGCHKCPVLLKRQAAKVHLHLSPDTPPSIVPAGNGSNSIIFIWILLDIFLVPEPYYHFVRKKRGAGATHLLKQSSYTTRLAGEKMQAMIHSKTEASGTSMLPSVVGDVIGSLARTVAAMFLRHLCGSYPKEDENLQKLKKAMSSVMPEVLQEIVHWPATEEKQVVTEANNGGKVLLIEGPDLEQGGVPHDNDNREESSSTPYYQQKGEQHQGIQL</sequence>
<protein>
    <submittedName>
        <fullName evidence="2">Uncharacterized protein</fullName>
    </submittedName>
</protein>
<keyword evidence="3" id="KW-1185">Reference proteome</keyword>
<dbReference type="Proteomes" id="UP000604825">
    <property type="component" value="Unassembled WGS sequence"/>
</dbReference>
<gene>
    <name evidence="2" type="ORF">NCGR_LOCUS50886</name>
</gene>
<dbReference type="AlphaFoldDB" id="A0A811RC29"/>
<reference evidence="2" key="1">
    <citation type="submission" date="2020-10" db="EMBL/GenBank/DDBJ databases">
        <authorList>
            <person name="Han B."/>
            <person name="Lu T."/>
            <person name="Zhao Q."/>
            <person name="Huang X."/>
            <person name="Zhao Y."/>
        </authorList>
    </citation>
    <scope>NUCLEOTIDE SEQUENCE</scope>
</reference>
<dbReference type="PANTHER" id="PTHR33115:SF22">
    <property type="entry name" value="OS12G0449900 PROTEIN"/>
    <property type="match status" value="1"/>
</dbReference>
<name>A0A811RC29_9POAL</name>
<comment type="caution">
    <text evidence="2">The sequence shown here is derived from an EMBL/GenBank/DDBJ whole genome shotgun (WGS) entry which is preliminary data.</text>
</comment>
<evidence type="ECO:0000313" key="3">
    <source>
        <dbReference type="Proteomes" id="UP000604825"/>
    </source>
</evidence>
<accession>A0A811RC29</accession>
<proteinExistence type="predicted"/>